<dbReference type="EMBL" id="KC801932">
    <property type="protein sequence ID" value="AGJ71516.1"/>
    <property type="molecule type" value="Genomic_DNA"/>
</dbReference>
<dbReference type="GeneID" id="16205021"/>
<proteinExistence type="predicted"/>
<dbReference type="RefSeq" id="YP_008060631.1">
    <property type="nucleotide sequence ID" value="NC_021344.2"/>
</dbReference>
<dbReference type="Proteomes" id="UP000012999">
    <property type="component" value="Segment"/>
</dbReference>
<accession>M9UXP6</accession>
<evidence type="ECO:0000313" key="1">
    <source>
        <dbReference type="EMBL" id="AGJ71516.1"/>
    </source>
</evidence>
<organism evidence="1 2">
    <name type="scientific">Escherichia phage Lw1</name>
    <dbReference type="NCBI Taxonomy" id="1307804"/>
    <lineage>
        <taxon>Viruses</taxon>
        <taxon>Duplodnaviria</taxon>
        <taxon>Heunggongvirae</taxon>
        <taxon>Uroviricota</taxon>
        <taxon>Caudoviricetes</taxon>
        <taxon>Pantevenvirales</taxon>
        <taxon>Straboviridae</taxon>
        <taxon>Pseudotevenvirus</taxon>
        <taxon>Pseudotevenvirus lw1</taxon>
    </lineage>
</organism>
<evidence type="ECO:0000313" key="2">
    <source>
        <dbReference type="Proteomes" id="UP000012999"/>
    </source>
</evidence>
<reference evidence="1" key="1">
    <citation type="submission" date="2013-03" db="EMBL/GenBank/DDBJ databases">
        <authorList>
            <person name="Kushkina A.I."/>
            <person name="Tovkach F.I."/>
            <person name="Comeau A.M."/>
            <person name="Kostetskii I.E."/>
            <person name="Lisovskiy I."/>
            <person name="Ostapchuk A.M."/>
            <person name="Voychuk S.I."/>
            <person name="Gorb T.Y."/>
            <person name="Romanyuk L.V."/>
        </authorList>
    </citation>
    <scope>NUCLEOTIDE SEQUENCE [LARGE SCALE GENOMIC DNA]</scope>
</reference>
<sequence length="214" mass="24787">MAYVSKNEKLLRLMVGKTIEEIEELSKNFKSSAFSAYTKERRNSTISNEDRFNKVCENLFLAHVYTRLYTVDREVYVFVYTHSRSEMIAYFNKNNLVAAEMFINNKSFLRSAEYKESTVVTTRSKIRALFAYAKEFKYANKKAISRFQSELESIVITKSSEPVQETPTLDSFESETVPVLKSIKYSIEIEPKDLDAACKALNSIGINFILYNKF</sequence>
<dbReference type="KEGG" id="vg:16205021"/>
<protein>
    <submittedName>
        <fullName evidence="1">Uncharacterized protein</fullName>
    </submittedName>
</protein>
<gene>
    <name evidence="1" type="ORF">Lw1_gp108</name>
</gene>
<keyword evidence="2" id="KW-1185">Reference proteome</keyword>
<name>M9UXP6_9CAUD</name>